<name>A0A1G2BIR1_9BACT</name>
<accession>A0A1G2BIR1</accession>
<feature type="binding site" evidence="14">
    <location>
        <position position="412"/>
    </location>
    <ligand>
        <name>Zn(2+)</name>
        <dbReference type="ChEBI" id="CHEBI:29105"/>
    </ligand>
</feature>
<evidence type="ECO:0000256" key="15">
    <source>
        <dbReference type="RuleBase" id="RU000618"/>
    </source>
</evidence>
<dbReference type="InterPro" id="IPR013839">
    <property type="entry name" value="DNAligase_adenylation"/>
</dbReference>
<dbReference type="InterPro" id="IPR018239">
    <property type="entry name" value="DNA_ligase_AS"/>
</dbReference>
<evidence type="ECO:0000256" key="3">
    <source>
        <dbReference type="ARBA" id="ARBA00013308"/>
    </source>
</evidence>
<dbReference type="Gene3D" id="3.40.50.10190">
    <property type="entry name" value="BRCT domain"/>
    <property type="match status" value="1"/>
</dbReference>
<feature type="binding site" evidence="14">
    <location>
        <position position="114"/>
    </location>
    <ligand>
        <name>NAD(+)</name>
        <dbReference type="ChEBI" id="CHEBI:57540"/>
    </ligand>
</feature>
<comment type="caution">
    <text evidence="18">The sequence shown here is derived from an EMBL/GenBank/DDBJ whole genome shotgun (WGS) entry which is preliminary data.</text>
</comment>
<gene>
    <name evidence="14" type="primary">ligA</name>
    <name evidence="18" type="ORF">A2677_02990</name>
</gene>
<dbReference type="Gene3D" id="1.10.287.610">
    <property type="entry name" value="Helix hairpin bin"/>
    <property type="match status" value="1"/>
</dbReference>
<dbReference type="NCBIfam" id="NF005932">
    <property type="entry name" value="PRK07956.1"/>
    <property type="match status" value="1"/>
</dbReference>
<dbReference type="InterPro" id="IPR012340">
    <property type="entry name" value="NA-bd_OB-fold"/>
</dbReference>
<evidence type="ECO:0000256" key="12">
    <source>
        <dbReference type="ARBA" id="ARBA00034005"/>
    </source>
</evidence>
<evidence type="ECO:0000259" key="17">
    <source>
        <dbReference type="PROSITE" id="PS50172"/>
    </source>
</evidence>
<protein>
    <recommendedName>
        <fullName evidence="3 14">DNA ligase</fullName>
        <ecNumber evidence="2 14">6.5.1.2</ecNumber>
    </recommendedName>
    <alternativeName>
        <fullName evidence="14">Polydeoxyribonucleotide synthase [NAD(+)]</fullName>
    </alternativeName>
</protein>
<evidence type="ECO:0000256" key="9">
    <source>
        <dbReference type="ARBA" id="ARBA00022842"/>
    </source>
</evidence>
<dbReference type="SUPFAM" id="SSF50249">
    <property type="entry name" value="Nucleic acid-binding proteins"/>
    <property type="match status" value="1"/>
</dbReference>
<dbReference type="EC" id="6.5.1.2" evidence="2 14"/>
<dbReference type="Pfam" id="PF03119">
    <property type="entry name" value="DNA_ligase_ZBD"/>
    <property type="match status" value="1"/>
</dbReference>
<dbReference type="InterPro" id="IPR004149">
    <property type="entry name" value="Znf_DNAligase_C4"/>
</dbReference>
<dbReference type="GO" id="GO:0006281">
    <property type="term" value="P:DNA repair"/>
    <property type="evidence" value="ECO:0007669"/>
    <property type="project" value="UniProtKB-KW"/>
</dbReference>
<feature type="active site" description="N6-AMP-lysine intermediate" evidence="14">
    <location>
        <position position="116"/>
    </location>
</feature>
<dbReference type="Pfam" id="PF12826">
    <property type="entry name" value="HHH_2"/>
    <property type="match status" value="1"/>
</dbReference>
<dbReference type="InterPro" id="IPR033136">
    <property type="entry name" value="DNA_ligase_CS"/>
</dbReference>
<evidence type="ECO:0000256" key="11">
    <source>
        <dbReference type="ARBA" id="ARBA00023204"/>
    </source>
</evidence>
<dbReference type="InterPro" id="IPR001679">
    <property type="entry name" value="DNA_ligase"/>
</dbReference>
<dbReference type="CDD" id="cd17748">
    <property type="entry name" value="BRCT_DNA_ligase_like"/>
    <property type="match status" value="1"/>
</dbReference>
<keyword evidence="8 14" id="KW-0862">Zinc</keyword>
<dbReference type="InterPro" id="IPR036420">
    <property type="entry name" value="BRCT_dom_sf"/>
</dbReference>
<dbReference type="Gene3D" id="6.20.10.30">
    <property type="match status" value="1"/>
</dbReference>
<feature type="binding site" evidence="14">
    <location>
        <begin position="83"/>
        <end position="84"/>
    </location>
    <ligand>
        <name>NAD(+)</name>
        <dbReference type="ChEBI" id="CHEBI:57540"/>
    </ligand>
</feature>
<dbReference type="CDD" id="cd00114">
    <property type="entry name" value="LIGANc"/>
    <property type="match status" value="1"/>
</dbReference>
<dbReference type="Pfam" id="PF01653">
    <property type="entry name" value="DNA_ligase_aden"/>
    <property type="match status" value="1"/>
</dbReference>
<evidence type="ECO:0000256" key="1">
    <source>
        <dbReference type="ARBA" id="ARBA00004067"/>
    </source>
</evidence>
<evidence type="ECO:0000256" key="6">
    <source>
        <dbReference type="ARBA" id="ARBA00022723"/>
    </source>
</evidence>
<keyword evidence="5 14" id="KW-0235">DNA replication</keyword>
<dbReference type="GO" id="GO:0046872">
    <property type="term" value="F:metal ion binding"/>
    <property type="evidence" value="ECO:0007669"/>
    <property type="project" value="UniProtKB-KW"/>
</dbReference>
<dbReference type="NCBIfam" id="TIGR00575">
    <property type="entry name" value="dnlj"/>
    <property type="match status" value="1"/>
</dbReference>
<dbReference type="PROSITE" id="PS50172">
    <property type="entry name" value="BRCT"/>
    <property type="match status" value="1"/>
</dbReference>
<dbReference type="Proteomes" id="UP000177817">
    <property type="component" value="Unassembled WGS sequence"/>
</dbReference>
<dbReference type="AlphaFoldDB" id="A0A1G2BIR1"/>
<dbReference type="SUPFAM" id="SSF56091">
    <property type="entry name" value="DNA ligase/mRNA capping enzyme, catalytic domain"/>
    <property type="match status" value="1"/>
</dbReference>
<dbReference type="Pfam" id="PF14520">
    <property type="entry name" value="HHH_5"/>
    <property type="match status" value="1"/>
</dbReference>
<keyword evidence="10 14" id="KW-0520">NAD</keyword>
<comment type="function">
    <text evidence="1 14">DNA ligase that catalyzes the formation of phosphodiester linkages between 5'-phosphoryl and 3'-hydroxyl groups in double-stranded DNA using NAD as a coenzyme and as the energy source for the reaction. It is essential for DNA replication and repair of damaged DNA.</text>
</comment>
<comment type="similarity">
    <text evidence="13 14">Belongs to the NAD-dependent DNA ligase family. LigA subfamily.</text>
</comment>
<dbReference type="SMART" id="SM00292">
    <property type="entry name" value="BRCT"/>
    <property type="match status" value="1"/>
</dbReference>
<dbReference type="Gene3D" id="1.10.150.20">
    <property type="entry name" value="5' to 3' exonuclease, C-terminal subdomain"/>
    <property type="match status" value="2"/>
</dbReference>
<feature type="binding site" evidence="14">
    <location>
        <position position="315"/>
    </location>
    <ligand>
        <name>NAD(+)</name>
        <dbReference type="ChEBI" id="CHEBI:57540"/>
    </ligand>
</feature>
<dbReference type="PANTHER" id="PTHR23389:SF9">
    <property type="entry name" value="DNA LIGASE"/>
    <property type="match status" value="1"/>
</dbReference>
<dbReference type="SMART" id="SM00532">
    <property type="entry name" value="LIGANc"/>
    <property type="match status" value="1"/>
</dbReference>
<evidence type="ECO:0000256" key="8">
    <source>
        <dbReference type="ARBA" id="ARBA00022833"/>
    </source>
</evidence>
<dbReference type="GO" id="GO:0003911">
    <property type="term" value="F:DNA ligase (NAD+) activity"/>
    <property type="evidence" value="ECO:0007669"/>
    <property type="project" value="UniProtKB-UniRule"/>
</dbReference>
<comment type="catalytic activity">
    <reaction evidence="12 14 15">
        <text>NAD(+) + (deoxyribonucleotide)n-3'-hydroxyl + 5'-phospho-(deoxyribonucleotide)m = (deoxyribonucleotide)n+m + AMP + beta-nicotinamide D-nucleotide.</text>
        <dbReference type="EC" id="6.5.1.2"/>
    </reaction>
</comment>
<dbReference type="FunFam" id="1.10.150.20:FF:000006">
    <property type="entry name" value="DNA ligase"/>
    <property type="match status" value="1"/>
</dbReference>
<evidence type="ECO:0000256" key="5">
    <source>
        <dbReference type="ARBA" id="ARBA00022705"/>
    </source>
</evidence>
<dbReference type="PIRSF" id="PIRSF001604">
    <property type="entry name" value="LigA"/>
    <property type="match status" value="1"/>
</dbReference>
<dbReference type="EMBL" id="MHKK01000044">
    <property type="protein sequence ID" value="OGY89044.1"/>
    <property type="molecule type" value="Genomic_DNA"/>
</dbReference>
<evidence type="ECO:0000313" key="18">
    <source>
        <dbReference type="EMBL" id="OGY89044.1"/>
    </source>
</evidence>
<dbReference type="Gene3D" id="3.30.470.30">
    <property type="entry name" value="DNA ligase/mRNA capping enzyme"/>
    <property type="match status" value="1"/>
</dbReference>
<evidence type="ECO:0000256" key="10">
    <source>
        <dbReference type="ARBA" id="ARBA00023027"/>
    </source>
</evidence>
<dbReference type="PANTHER" id="PTHR23389">
    <property type="entry name" value="CHROMOSOME TRANSMISSION FIDELITY FACTOR 18"/>
    <property type="match status" value="1"/>
</dbReference>
<dbReference type="GO" id="GO:0005829">
    <property type="term" value="C:cytosol"/>
    <property type="evidence" value="ECO:0007669"/>
    <property type="project" value="TreeGrafter"/>
</dbReference>
<feature type="domain" description="BRCT" evidence="17">
    <location>
        <begin position="588"/>
        <end position="665"/>
    </location>
</feature>
<dbReference type="InterPro" id="IPR010994">
    <property type="entry name" value="RuvA_2-like"/>
</dbReference>
<dbReference type="Gene3D" id="2.40.50.140">
    <property type="entry name" value="Nucleic acid-binding proteins"/>
    <property type="match status" value="1"/>
</dbReference>
<comment type="cofactor">
    <cofactor evidence="14">
        <name>Mg(2+)</name>
        <dbReference type="ChEBI" id="CHEBI:18420"/>
    </cofactor>
    <cofactor evidence="14">
        <name>Mn(2+)</name>
        <dbReference type="ChEBI" id="CHEBI:29035"/>
    </cofactor>
</comment>
<keyword evidence="9 14" id="KW-0460">Magnesium</keyword>
<dbReference type="SUPFAM" id="SSF52113">
    <property type="entry name" value="BRCT domain"/>
    <property type="match status" value="1"/>
</dbReference>
<feature type="binding site" evidence="14">
    <location>
        <position position="409"/>
    </location>
    <ligand>
        <name>Zn(2+)</name>
        <dbReference type="ChEBI" id="CHEBI:29105"/>
    </ligand>
</feature>
<dbReference type="PROSITE" id="PS01055">
    <property type="entry name" value="DNA_LIGASE_N1"/>
    <property type="match status" value="1"/>
</dbReference>
<evidence type="ECO:0000256" key="4">
    <source>
        <dbReference type="ARBA" id="ARBA00022598"/>
    </source>
</evidence>
<feature type="binding site" evidence="14">
    <location>
        <position position="137"/>
    </location>
    <ligand>
        <name>NAD(+)</name>
        <dbReference type="ChEBI" id="CHEBI:57540"/>
    </ligand>
</feature>
<evidence type="ECO:0000256" key="2">
    <source>
        <dbReference type="ARBA" id="ARBA00012722"/>
    </source>
</evidence>
<reference evidence="18 19" key="1">
    <citation type="journal article" date="2016" name="Nat. Commun.">
        <title>Thousands of microbial genomes shed light on interconnected biogeochemical processes in an aquifer system.</title>
        <authorList>
            <person name="Anantharaman K."/>
            <person name="Brown C.T."/>
            <person name="Hug L.A."/>
            <person name="Sharon I."/>
            <person name="Castelle C.J."/>
            <person name="Probst A.J."/>
            <person name="Thomas B.C."/>
            <person name="Singh A."/>
            <person name="Wilkins M.J."/>
            <person name="Karaoz U."/>
            <person name="Brodie E.L."/>
            <person name="Williams K.H."/>
            <person name="Hubbard S.S."/>
            <person name="Banfield J.F."/>
        </authorList>
    </citation>
    <scope>NUCLEOTIDE SEQUENCE [LARGE SCALE GENOMIC DNA]</scope>
</reference>
<evidence type="ECO:0000256" key="16">
    <source>
        <dbReference type="SAM" id="Coils"/>
    </source>
</evidence>
<dbReference type="FunFam" id="2.40.50.140:FF:000012">
    <property type="entry name" value="DNA ligase"/>
    <property type="match status" value="1"/>
</dbReference>
<feature type="binding site" evidence="14">
    <location>
        <position position="427"/>
    </location>
    <ligand>
        <name>Zn(2+)</name>
        <dbReference type="ChEBI" id="CHEBI:29105"/>
    </ligand>
</feature>
<organism evidence="18 19">
    <name type="scientific">Candidatus Komeilibacteria bacterium RIFCSPHIGHO2_01_FULL_52_14</name>
    <dbReference type="NCBI Taxonomy" id="1798549"/>
    <lineage>
        <taxon>Bacteria</taxon>
        <taxon>Candidatus Komeiliibacteriota</taxon>
    </lineage>
</organism>
<feature type="binding site" evidence="14">
    <location>
        <position position="177"/>
    </location>
    <ligand>
        <name>NAD(+)</name>
        <dbReference type="ChEBI" id="CHEBI:57540"/>
    </ligand>
</feature>
<evidence type="ECO:0000256" key="13">
    <source>
        <dbReference type="ARBA" id="ARBA00060881"/>
    </source>
</evidence>
<dbReference type="Pfam" id="PF00533">
    <property type="entry name" value="BRCT"/>
    <property type="match status" value="1"/>
</dbReference>
<dbReference type="SUPFAM" id="SSF47781">
    <property type="entry name" value="RuvA domain 2-like"/>
    <property type="match status" value="1"/>
</dbReference>
<dbReference type="GO" id="GO:0006260">
    <property type="term" value="P:DNA replication"/>
    <property type="evidence" value="ECO:0007669"/>
    <property type="project" value="UniProtKB-KW"/>
</dbReference>
<keyword evidence="16" id="KW-0175">Coiled coil</keyword>
<dbReference type="InterPro" id="IPR041663">
    <property type="entry name" value="DisA/LigA_HHH"/>
</dbReference>
<dbReference type="InterPro" id="IPR001357">
    <property type="entry name" value="BRCT_dom"/>
</dbReference>
<keyword evidence="6 14" id="KW-0479">Metal-binding</keyword>
<keyword evidence="7 14" id="KW-0227">DNA damage</keyword>
<dbReference type="FunFam" id="1.10.150.20:FF:000007">
    <property type="entry name" value="DNA ligase"/>
    <property type="match status" value="1"/>
</dbReference>
<keyword evidence="14" id="KW-0464">Manganese</keyword>
<keyword evidence="11 14" id="KW-0234">DNA repair</keyword>
<proteinExistence type="inferred from homology"/>
<feature type="binding site" evidence="14">
    <location>
        <position position="432"/>
    </location>
    <ligand>
        <name>Zn(2+)</name>
        <dbReference type="ChEBI" id="CHEBI:29105"/>
    </ligand>
</feature>
<sequence length="665" mass="73762">MTKAEARERIEKLKKAINRYRYEYHVLDKLEISEAALDGLKYELAKLEREYPDLITPDSPTQRIGGVALSKFAKVTHSKPVLSLEDAFHHSDLEEWEERNKKLLREPIGGYYCELKFDGLSVILTYENGVFVRGATRGDGKVGEDVTQNLKTVESIPLRLELDALKKALRTIEVRGEVVMPKKTFEALNRHQKKQGLPLYANPRNIAAGSIRQLNPQITADRKLDCFVFDLISDCGQRTHEEAHSLVAKMGFKTSRYNEGVKNLDGVVQFLKKWETKRDSLPYTTDGSVIVVNDIRQEQRLGSVGKADRWMIAYKFAAEQATTRVEDIIVQVGRTGALTPVAILSPVRVAGTTVSRATLHNEDEIRRLDIRIGDTVIIQKAGDIIPDVVQVLTKLRSGKEKVFHFPKACPICGSPVHRPEGEVAHYCTNRRCYAQQRESLIHSVGKKGFDIEGLGAAIVEQLMQAGLVRDAADFFALTEEDLLPLERFAEKSAENLVESIKKAKHVSFSKYIYALGIRHVGDGTALVLARAFPTLAALSRVSAEGLEHISEVGPVIAKSIAAWFADEHNKCLLAKLRAHGVKVKAVEQAGAVLAGKKFVLTGSLPEEREAIEEQIRRAGGTVSGSVSKKTDFVVVGDNPGSKLTTARTLDVRTIDYAELKRILAS</sequence>
<dbReference type="PROSITE" id="PS01056">
    <property type="entry name" value="DNA_LIGASE_N2"/>
    <property type="match status" value="1"/>
</dbReference>
<dbReference type="Pfam" id="PF03120">
    <property type="entry name" value="OB_DNA_ligase"/>
    <property type="match status" value="1"/>
</dbReference>
<comment type="caution">
    <text evidence="14">Lacks conserved residue(s) required for the propagation of feature annotation.</text>
</comment>
<feature type="coiled-coil region" evidence="16">
    <location>
        <begin position="3"/>
        <end position="50"/>
    </location>
</feature>
<dbReference type="InterPro" id="IPR004150">
    <property type="entry name" value="NAD_DNA_ligase_OB"/>
</dbReference>
<evidence type="ECO:0000256" key="14">
    <source>
        <dbReference type="HAMAP-Rule" id="MF_01588"/>
    </source>
</evidence>
<evidence type="ECO:0000256" key="7">
    <source>
        <dbReference type="ARBA" id="ARBA00022763"/>
    </source>
</evidence>
<dbReference type="InterPro" id="IPR013840">
    <property type="entry name" value="DNAligase_N"/>
</dbReference>
<keyword evidence="4 14" id="KW-0436">Ligase</keyword>
<evidence type="ECO:0000313" key="19">
    <source>
        <dbReference type="Proteomes" id="UP000177817"/>
    </source>
</evidence>
<dbReference type="HAMAP" id="MF_01588">
    <property type="entry name" value="DNA_ligase_A"/>
    <property type="match status" value="1"/>
</dbReference>